<dbReference type="AlphaFoldDB" id="A0AA39S4Y6"/>
<reference evidence="1" key="1">
    <citation type="journal article" date="2022" name="Plant J.">
        <title>Strategies of tolerance reflected in two North American maple genomes.</title>
        <authorList>
            <person name="McEvoy S.L."/>
            <person name="Sezen U.U."/>
            <person name="Trouern-Trend A."/>
            <person name="McMahon S.M."/>
            <person name="Schaberg P.G."/>
            <person name="Yang J."/>
            <person name="Wegrzyn J.L."/>
            <person name="Swenson N.G."/>
        </authorList>
    </citation>
    <scope>NUCLEOTIDE SEQUENCE</scope>
    <source>
        <strain evidence="1">NS2018</strain>
    </source>
</reference>
<evidence type="ECO:0000313" key="2">
    <source>
        <dbReference type="Proteomes" id="UP001168877"/>
    </source>
</evidence>
<dbReference type="EMBL" id="JAUESC010000384">
    <property type="protein sequence ID" value="KAK0582344.1"/>
    <property type="molecule type" value="Genomic_DNA"/>
</dbReference>
<gene>
    <name evidence="1" type="ORF">LWI29_024456</name>
</gene>
<protein>
    <submittedName>
        <fullName evidence="1">Uncharacterized protein</fullName>
    </submittedName>
</protein>
<evidence type="ECO:0000313" key="1">
    <source>
        <dbReference type="EMBL" id="KAK0582344.1"/>
    </source>
</evidence>
<organism evidence="1 2">
    <name type="scientific">Acer saccharum</name>
    <name type="common">Sugar maple</name>
    <dbReference type="NCBI Taxonomy" id="4024"/>
    <lineage>
        <taxon>Eukaryota</taxon>
        <taxon>Viridiplantae</taxon>
        <taxon>Streptophyta</taxon>
        <taxon>Embryophyta</taxon>
        <taxon>Tracheophyta</taxon>
        <taxon>Spermatophyta</taxon>
        <taxon>Magnoliopsida</taxon>
        <taxon>eudicotyledons</taxon>
        <taxon>Gunneridae</taxon>
        <taxon>Pentapetalae</taxon>
        <taxon>rosids</taxon>
        <taxon>malvids</taxon>
        <taxon>Sapindales</taxon>
        <taxon>Sapindaceae</taxon>
        <taxon>Hippocastanoideae</taxon>
        <taxon>Acereae</taxon>
        <taxon>Acer</taxon>
    </lineage>
</organism>
<sequence>MELKGTILGQGCEYILAGHKSQLSSRRQCDVSSKEPSSKSDFKVRCENELRVHSRRYQLAAQFQKTLLIFPFHDLSVSQKQHANSSIFTLDQFARIWLGKTNINWVPISAIFVFD</sequence>
<comment type="caution">
    <text evidence="1">The sequence shown here is derived from an EMBL/GenBank/DDBJ whole genome shotgun (WGS) entry which is preliminary data.</text>
</comment>
<dbReference type="Proteomes" id="UP001168877">
    <property type="component" value="Unassembled WGS sequence"/>
</dbReference>
<name>A0AA39S4Y6_ACESA</name>
<accession>A0AA39S4Y6</accession>
<reference evidence="1" key="2">
    <citation type="submission" date="2023-06" db="EMBL/GenBank/DDBJ databases">
        <authorList>
            <person name="Swenson N.G."/>
            <person name="Wegrzyn J.L."/>
            <person name="Mcevoy S.L."/>
        </authorList>
    </citation>
    <scope>NUCLEOTIDE SEQUENCE</scope>
    <source>
        <strain evidence="1">NS2018</strain>
        <tissue evidence="1">Leaf</tissue>
    </source>
</reference>
<keyword evidence="2" id="KW-1185">Reference proteome</keyword>
<proteinExistence type="predicted"/>